<feature type="active site" evidence="9">
    <location>
        <position position="114"/>
    </location>
</feature>
<dbReference type="EC" id="3.1.26.3" evidence="9"/>
<keyword evidence="4 9" id="KW-0507">mRNA processing</keyword>
<proteinExistence type="inferred from homology"/>
<dbReference type="SMART" id="SM00358">
    <property type="entry name" value="DSRM"/>
    <property type="match status" value="1"/>
</dbReference>
<dbReference type="NCBIfam" id="TIGR02191">
    <property type="entry name" value="RNaseIII"/>
    <property type="match status" value="1"/>
</dbReference>
<feature type="binding site" evidence="9">
    <location>
        <position position="111"/>
    </location>
    <ligand>
        <name>Mg(2+)</name>
        <dbReference type="ChEBI" id="CHEBI:18420"/>
    </ligand>
</feature>
<keyword evidence="9" id="KW-0699">rRNA-binding</keyword>
<dbReference type="PROSITE" id="PS50142">
    <property type="entry name" value="RNASE_3_2"/>
    <property type="match status" value="1"/>
</dbReference>
<evidence type="ECO:0000259" key="10">
    <source>
        <dbReference type="PROSITE" id="PS50137"/>
    </source>
</evidence>
<dbReference type="AlphaFoldDB" id="K9XVA3"/>
<keyword evidence="9" id="KW-0460">Magnesium</keyword>
<evidence type="ECO:0000256" key="7">
    <source>
        <dbReference type="ARBA" id="ARBA00022801"/>
    </source>
</evidence>
<evidence type="ECO:0000256" key="6">
    <source>
        <dbReference type="ARBA" id="ARBA00022759"/>
    </source>
</evidence>
<comment type="catalytic activity">
    <reaction evidence="1 9">
        <text>Endonucleolytic cleavage to 5'-phosphomonoester.</text>
        <dbReference type="EC" id="3.1.26.3"/>
    </reaction>
</comment>
<feature type="domain" description="DRBM" evidence="10">
    <location>
        <begin position="158"/>
        <end position="227"/>
    </location>
</feature>
<dbReference type="OrthoDB" id="9805026at2"/>
<evidence type="ECO:0000256" key="2">
    <source>
        <dbReference type="ARBA" id="ARBA00010183"/>
    </source>
</evidence>
<dbReference type="CDD" id="cd00593">
    <property type="entry name" value="RIBOc"/>
    <property type="match status" value="1"/>
</dbReference>
<dbReference type="InterPro" id="IPR011907">
    <property type="entry name" value="RNase_III"/>
</dbReference>
<dbReference type="Pfam" id="PF00035">
    <property type="entry name" value="dsrm"/>
    <property type="match status" value="1"/>
</dbReference>
<dbReference type="STRING" id="111780.Sta7437_2465"/>
<name>K9XVA3_STAC7</name>
<dbReference type="SMART" id="SM00535">
    <property type="entry name" value="RIBOc"/>
    <property type="match status" value="1"/>
</dbReference>
<comment type="cofactor">
    <cofactor evidence="9">
        <name>Mg(2+)</name>
        <dbReference type="ChEBI" id="CHEBI:18420"/>
    </cofactor>
</comment>
<keyword evidence="9" id="KW-0819">tRNA processing</keyword>
<feature type="active site" evidence="9">
    <location>
        <position position="42"/>
    </location>
</feature>
<dbReference type="HOGENOM" id="CLU_000907_1_3_3"/>
<evidence type="ECO:0000256" key="5">
    <source>
        <dbReference type="ARBA" id="ARBA00022722"/>
    </source>
</evidence>
<comment type="similarity">
    <text evidence="2">Belongs to the ribonuclease III family.</text>
</comment>
<comment type="function">
    <text evidence="9">Digests double-stranded RNA. Involved in the processing of primary rRNA transcript to yield the immediate precursors to the large and small rRNAs (23S and 16S). Processes some mRNAs, and tRNAs when they are encoded in the rRNA operon. Processes pre-crRNA and tracrRNA of type II CRISPR loci if present in the organism.</text>
</comment>
<dbReference type="GO" id="GO:0046872">
    <property type="term" value="F:metal ion binding"/>
    <property type="evidence" value="ECO:0007669"/>
    <property type="project" value="UniProtKB-KW"/>
</dbReference>
<dbReference type="PROSITE" id="PS00517">
    <property type="entry name" value="RNASE_3_1"/>
    <property type="match status" value="1"/>
</dbReference>
<keyword evidence="5 9" id="KW-0540">Nuclease</keyword>
<feature type="binding site" evidence="9">
    <location>
        <position position="114"/>
    </location>
    <ligand>
        <name>Mg(2+)</name>
        <dbReference type="ChEBI" id="CHEBI:18420"/>
    </ligand>
</feature>
<dbReference type="PANTHER" id="PTHR11207:SF0">
    <property type="entry name" value="RIBONUCLEASE 3"/>
    <property type="match status" value="1"/>
</dbReference>
<dbReference type="GO" id="GO:0019843">
    <property type="term" value="F:rRNA binding"/>
    <property type="evidence" value="ECO:0007669"/>
    <property type="project" value="UniProtKB-KW"/>
</dbReference>
<dbReference type="InterPro" id="IPR036389">
    <property type="entry name" value="RNase_III_sf"/>
</dbReference>
<keyword evidence="9" id="KW-0963">Cytoplasm</keyword>
<dbReference type="PROSITE" id="PS50137">
    <property type="entry name" value="DS_RBD"/>
    <property type="match status" value="1"/>
</dbReference>
<keyword evidence="3 9" id="KW-0698">rRNA processing</keyword>
<evidence type="ECO:0000256" key="1">
    <source>
        <dbReference type="ARBA" id="ARBA00000109"/>
    </source>
</evidence>
<comment type="subcellular location">
    <subcellularLocation>
        <location evidence="9">Cytoplasm</location>
    </subcellularLocation>
</comment>
<evidence type="ECO:0000259" key="11">
    <source>
        <dbReference type="PROSITE" id="PS50142"/>
    </source>
</evidence>
<dbReference type="GO" id="GO:0006364">
    <property type="term" value="P:rRNA processing"/>
    <property type="evidence" value="ECO:0007669"/>
    <property type="project" value="UniProtKB-UniRule"/>
</dbReference>
<dbReference type="Pfam" id="PF14622">
    <property type="entry name" value="Ribonucleas_3_3"/>
    <property type="match status" value="1"/>
</dbReference>
<accession>K9XVA3</accession>
<dbReference type="Proteomes" id="UP000010473">
    <property type="component" value="Chromosome"/>
</dbReference>
<reference evidence="13" key="1">
    <citation type="journal article" date="2013" name="Proc. Natl. Acad. Sci. U.S.A.">
        <title>Improving the coverage of the cyanobacterial phylum using diversity-driven genome sequencing.</title>
        <authorList>
            <person name="Shih P.M."/>
            <person name="Wu D."/>
            <person name="Latifi A."/>
            <person name="Axen S.D."/>
            <person name="Fewer D.P."/>
            <person name="Talla E."/>
            <person name="Calteau A."/>
            <person name="Cai F."/>
            <person name="Tandeau de Marsac N."/>
            <person name="Rippka R."/>
            <person name="Herdman M."/>
            <person name="Sivonen K."/>
            <person name="Coursin T."/>
            <person name="Laurent T."/>
            <person name="Goodwin L."/>
            <person name="Nolan M."/>
            <person name="Davenport K.W."/>
            <person name="Han C.S."/>
            <person name="Rubin E.M."/>
            <person name="Eisen J.A."/>
            <person name="Woyke T."/>
            <person name="Gugger M."/>
            <person name="Kerfeld C.A."/>
        </authorList>
    </citation>
    <scope>NUCLEOTIDE SEQUENCE [LARGE SCALE GENOMIC DNA]</scope>
    <source>
        <strain evidence="13">ATCC 29371 / PCC 7437</strain>
    </source>
</reference>
<evidence type="ECO:0000256" key="8">
    <source>
        <dbReference type="ARBA" id="ARBA00022884"/>
    </source>
</evidence>
<evidence type="ECO:0000256" key="9">
    <source>
        <dbReference type="HAMAP-Rule" id="MF_00104"/>
    </source>
</evidence>
<protein>
    <recommendedName>
        <fullName evidence="9">Ribonuclease 3</fullName>
        <ecNumber evidence="9">3.1.26.3</ecNumber>
    </recommendedName>
    <alternativeName>
        <fullName evidence="9">Ribonuclease III</fullName>
        <shortName evidence="9">RNase III</shortName>
    </alternativeName>
</protein>
<keyword evidence="6 9" id="KW-0255">Endonuclease</keyword>
<dbReference type="PATRIC" id="fig|111780.3.peg.2565"/>
<dbReference type="SUPFAM" id="SSF69065">
    <property type="entry name" value="RNase III domain-like"/>
    <property type="match status" value="1"/>
</dbReference>
<dbReference type="GO" id="GO:0008033">
    <property type="term" value="P:tRNA processing"/>
    <property type="evidence" value="ECO:0007669"/>
    <property type="project" value="UniProtKB-KW"/>
</dbReference>
<dbReference type="GO" id="GO:0010468">
    <property type="term" value="P:regulation of gene expression"/>
    <property type="evidence" value="ECO:0007669"/>
    <property type="project" value="TreeGrafter"/>
</dbReference>
<dbReference type="PANTHER" id="PTHR11207">
    <property type="entry name" value="RIBONUCLEASE III"/>
    <property type="match status" value="1"/>
</dbReference>
<evidence type="ECO:0000313" key="13">
    <source>
        <dbReference type="Proteomes" id="UP000010473"/>
    </source>
</evidence>
<comment type="subunit">
    <text evidence="9">Homodimer.</text>
</comment>
<keyword evidence="9" id="KW-0479">Metal-binding</keyword>
<dbReference type="GO" id="GO:0006397">
    <property type="term" value="P:mRNA processing"/>
    <property type="evidence" value="ECO:0007669"/>
    <property type="project" value="UniProtKB-UniRule"/>
</dbReference>
<feature type="domain" description="RNase III" evidence="11">
    <location>
        <begin position="1"/>
        <end position="125"/>
    </location>
</feature>
<evidence type="ECO:0000313" key="12">
    <source>
        <dbReference type="EMBL" id="AFZ35999.1"/>
    </source>
</evidence>
<dbReference type="HAMAP" id="MF_00104">
    <property type="entry name" value="RNase_III"/>
    <property type="match status" value="1"/>
</dbReference>
<dbReference type="GO" id="GO:0003725">
    <property type="term" value="F:double-stranded RNA binding"/>
    <property type="evidence" value="ECO:0007669"/>
    <property type="project" value="TreeGrafter"/>
</dbReference>
<evidence type="ECO:0000256" key="3">
    <source>
        <dbReference type="ARBA" id="ARBA00022552"/>
    </source>
</evidence>
<dbReference type="SUPFAM" id="SSF54768">
    <property type="entry name" value="dsRNA-binding domain-like"/>
    <property type="match status" value="1"/>
</dbReference>
<evidence type="ECO:0000256" key="4">
    <source>
        <dbReference type="ARBA" id="ARBA00022664"/>
    </source>
</evidence>
<dbReference type="EMBL" id="CP003653">
    <property type="protein sequence ID" value="AFZ35999.1"/>
    <property type="molecule type" value="Genomic_DNA"/>
</dbReference>
<dbReference type="eggNOG" id="COG0571">
    <property type="taxonomic scope" value="Bacteria"/>
</dbReference>
<dbReference type="InterPro" id="IPR000999">
    <property type="entry name" value="RNase_III_dom"/>
</dbReference>
<keyword evidence="8 9" id="KW-0694">RNA-binding</keyword>
<dbReference type="GO" id="GO:0004525">
    <property type="term" value="F:ribonuclease III activity"/>
    <property type="evidence" value="ECO:0007669"/>
    <property type="project" value="UniProtKB-UniRule"/>
</dbReference>
<dbReference type="InterPro" id="IPR014720">
    <property type="entry name" value="dsRBD_dom"/>
</dbReference>
<dbReference type="RefSeq" id="WP_015193667.1">
    <property type="nucleotide sequence ID" value="NC_019748.1"/>
</dbReference>
<dbReference type="Gene3D" id="1.10.1520.10">
    <property type="entry name" value="Ribonuclease III domain"/>
    <property type="match status" value="1"/>
</dbReference>
<organism evidence="12 13">
    <name type="scientific">Stanieria cyanosphaera (strain ATCC 29371 / PCC 7437)</name>
    <dbReference type="NCBI Taxonomy" id="111780"/>
    <lineage>
        <taxon>Bacteria</taxon>
        <taxon>Bacillati</taxon>
        <taxon>Cyanobacteriota</taxon>
        <taxon>Cyanophyceae</taxon>
        <taxon>Pleurocapsales</taxon>
        <taxon>Dermocarpellaceae</taxon>
        <taxon>Stanieria</taxon>
    </lineage>
</organism>
<dbReference type="GO" id="GO:0005737">
    <property type="term" value="C:cytoplasm"/>
    <property type="evidence" value="ECO:0007669"/>
    <property type="project" value="UniProtKB-SubCell"/>
</dbReference>
<dbReference type="CDD" id="cd10845">
    <property type="entry name" value="DSRM_RNAse_III_family"/>
    <property type="match status" value="1"/>
</dbReference>
<keyword evidence="7 9" id="KW-0378">Hydrolase</keyword>
<gene>
    <name evidence="9" type="primary">rnc</name>
    <name evidence="12" type="ordered locus">Sta7437_2465</name>
</gene>
<keyword evidence="13" id="KW-1185">Reference proteome</keyword>
<dbReference type="KEGG" id="scs:Sta7437_2465"/>
<dbReference type="FunFam" id="1.10.1520.10:FF:000001">
    <property type="entry name" value="Ribonuclease 3"/>
    <property type="match status" value="1"/>
</dbReference>
<dbReference type="Gene3D" id="3.30.160.20">
    <property type="match status" value="1"/>
</dbReference>
<feature type="binding site" evidence="9">
    <location>
        <position position="38"/>
    </location>
    <ligand>
        <name>Mg(2+)</name>
        <dbReference type="ChEBI" id="CHEBI:18420"/>
    </ligand>
</feature>
<sequence>MTLELPPIRDRNLFNHALTHRSYLNEHHEATQHNERLEFLGDAVLGFLVGELLYKKYPEMSEAQLTRLRSKLVDETQLGKLGQQLGLGKLMRLGRGAQKDKGRENPSLLNDTFEAIIGAYFLDAGIDAVRAYIQPIFIRLAEQIVTTQSKTTKSTFVDSKNQLQQWALAHQGENPVYQIIAEVGPPHAKEFTAQVSIKGVVYGQGKGHRKQEAQKQAAEAALKQLDA</sequence>